<sequence>MRHIILTLLLGSYTLAFAQNKIKGEWYLYELFGKKTSMDMYRLERQTKEKRGYKINFIENKIFIASSFTSSKDDCSPSTLGVYEKINRHYVSFHVHSFSVSGIGCQMNYEGIHADLGKFYIHFPSKGVLYLIKSTGDLDYDKQLAQDAEQINDINSIAKYVFKRNGENISYNPSFKEEVATYVAQVLKLPHYRVCLKFSVGRYTGDVGLVKDLETGTYFYVVKDNTAQQETTQKENKYFHFTSEEVNSEK</sequence>
<keyword evidence="2" id="KW-1185">Reference proteome</keyword>
<evidence type="ECO:0000313" key="1">
    <source>
        <dbReference type="EMBL" id="MEB3073960.1"/>
    </source>
</evidence>
<dbReference type="Proteomes" id="UP001311730">
    <property type="component" value="Unassembled WGS sequence"/>
</dbReference>
<reference evidence="1 2" key="1">
    <citation type="submission" date="2023-12" db="EMBL/GenBank/DDBJ databases">
        <title>Genomic sequences of Capnocytophaga and Parvimonas strains.</title>
        <authorList>
            <person name="Watt R.M."/>
            <person name="Wang M."/>
            <person name="Yang T."/>
            <person name="Tong W.M."/>
        </authorList>
    </citation>
    <scope>NUCLEOTIDE SEQUENCE [LARGE SCALE GENOMIC DNA]</scope>
    <source>
        <strain evidence="1 2">CCUG 13096</strain>
    </source>
</reference>
<gene>
    <name evidence="1" type="ORF">VJJ08_01415</name>
</gene>
<evidence type="ECO:0008006" key="3">
    <source>
        <dbReference type="Google" id="ProtNLM"/>
    </source>
</evidence>
<evidence type="ECO:0000313" key="2">
    <source>
        <dbReference type="Proteomes" id="UP001311730"/>
    </source>
</evidence>
<dbReference type="RefSeq" id="WP_323982461.1">
    <property type="nucleotide sequence ID" value="NZ_JAYKBW010000002.1"/>
</dbReference>
<accession>A0ABU5Z4S5</accession>
<name>A0ABU5Z4S5_9FLAO</name>
<comment type="caution">
    <text evidence="1">The sequence shown here is derived from an EMBL/GenBank/DDBJ whole genome shotgun (WGS) entry which is preliminary data.</text>
</comment>
<organism evidence="1 2">
    <name type="scientific">Capnocytophaga gingivalis</name>
    <dbReference type="NCBI Taxonomy" id="1017"/>
    <lineage>
        <taxon>Bacteria</taxon>
        <taxon>Pseudomonadati</taxon>
        <taxon>Bacteroidota</taxon>
        <taxon>Flavobacteriia</taxon>
        <taxon>Flavobacteriales</taxon>
        <taxon>Flavobacteriaceae</taxon>
        <taxon>Capnocytophaga</taxon>
    </lineage>
</organism>
<proteinExistence type="predicted"/>
<protein>
    <recommendedName>
        <fullName evidence="3">Lipocalin-like domain-containing protein</fullName>
    </recommendedName>
</protein>
<dbReference type="EMBL" id="JAYKBW010000002">
    <property type="protein sequence ID" value="MEB3073960.1"/>
    <property type="molecule type" value="Genomic_DNA"/>
</dbReference>